<sequence>MRPSTMNAYNRLPHAPDCDCSVCWSRREMAKPARSQSTLCAQCRPAYAVPIRTLQMGRVAGIWKPLLSEWKVEPAFICEKHTRPDRPPKYWSVVLDTGRPEPYVPIHEPFELVG</sequence>
<evidence type="ECO:0000313" key="1">
    <source>
        <dbReference type="EMBL" id="MCO7544679.1"/>
    </source>
</evidence>
<dbReference type="AlphaFoldDB" id="A0AA41WFQ6"/>
<dbReference type="Proteomes" id="UP001165292">
    <property type="component" value="Unassembled WGS sequence"/>
</dbReference>
<proteinExistence type="predicted"/>
<name>A0AA41WFQ6_9GAMM</name>
<organism evidence="1 2">
    <name type="scientific">Stutzerimonas nitrititolerans</name>
    <dbReference type="NCBI Taxonomy" id="2482751"/>
    <lineage>
        <taxon>Bacteria</taxon>
        <taxon>Pseudomonadati</taxon>
        <taxon>Pseudomonadota</taxon>
        <taxon>Gammaproteobacteria</taxon>
        <taxon>Pseudomonadales</taxon>
        <taxon>Pseudomonadaceae</taxon>
        <taxon>Stutzerimonas</taxon>
    </lineage>
</organism>
<evidence type="ECO:0000313" key="2">
    <source>
        <dbReference type="Proteomes" id="UP001165292"/>
    </source>
</evidence>
<dbReference type="EMBL" id="JAMYBS010000006">
    <property type="protein sequence ID" value="MCO7544679.1"/>
    <property type="molecule type" value="Genomic_DNA"/>
</dbReference>
<comment type="caution">
    <text evidence="1">The sequence shown here is derived from an EMBL/GenBank/DDBJ whole genome shotgun (WGS) entry which is preliminary data.</text>
</comment>
<accession>A0AA41WFQ6</accession>
<reference evidence="1" key="1">
    <citation type="submission" date="2022-06" db="EMBL/GenBank/DDBJ databases">
        <title>Detection of beta-lactamases in bacteria of animal origin.</title>
        <authorList>
            <person name="Mlynarcik P."/>
            <person name="Zdarska V."/>
            <person name="Chudobova H."/>
            <person name="Prochazkova P."/>
            <person name="Hricova K."/>
            <person name="Mezerova K."/>
            <person name="Bardon J."/>
            <person name="Dolejska M."/>
            <person name="Sukkar I."/>
            <person name="Kolar M."/>
        </authorList>
    </citation>
    <scope>NUCLEOTIDE SEQUENCE</scope>
    <source>
        <strain evidence="1">S 300-3</strain>
    </source>
</reference>
<dbReference type="RefSeq" id="WP_253162654.1">
    <property type="nucleotide sequence ID" value="NZ_JAMYBS010000006.1"/>
</dbReference>
<protein>
    <submittedName>
        <fullName evidence="1">DUF5447 family protein</fullName>
    </submittedName>
</protein>
<dbReference type="InterPro" id="IPR035229">
    <property type="entry name" value="PflM"/>
</dbReference>
<dbReference type="Pfam" id="PF17525">
    <property type="entry name" value="DUF5447"/>
    <property type="match status" value="1"/>
</dbReference>
<gene>
    <name evidence="1" type="ORF">NJF43_07910</name>
</gene>